<dbReference type="InterPro" id="IPR027417">
    <property type="entry name" value="P-loop_NTPase"/>
</dbReference>
<dbReference type="FunFam" id="3.40.50.300:FF:000989">
    <property type="entry name" value="von Willebrand factor A domain containing 8"/>
    <property type="match status" value="1"/>
</dbReference>
<dbReference type="EMBL" id="ABDC03017630">
    <property type="status" value="NOT_ANNOTATED_CDS"/>
    <property type="molecule type" value="Genomic_DNA"/>
</dbReference>
<protein>
    <recommendedName>
        <fullName evidence="7">von Willebrand factor A domain-containing protein 8</fullName>
    </recommendedName>
</protein>
<dbReference type="EMBL" id="ABDC03017627">
    <property type="status" value="NOT_ANNOTATED_CDS"/>
    <property type="molecule type" value="Genomic_DNA"/>
</dbReference>
<reference evidence="9" key="1">
    <citation type="submission" date="2016-12" db="EMBL/GenBank/DDBJ databases">
        <title>Mouse lemur reference genome and diversity panel.</title>
        <authorList>
            <person name="Harris R."/>
            <person name="Larsen P."/>
            <person name="Liu Y."/>
            <person name="Hughes D.S."/>
            <person name="Murali S."/>
            <person name="Raveendran M."/>
            <person name="Korchina V."/>
            <person name="Wang M."/>
            <person name="Jhangiani S."/>
            <person name="Bandaranaike D."/>
            <person name="Bellair M."/>
            <person name="Blankenburg K."/>
            <person name="Chao H."/>
            <person name="Dahdouli M."/>
            <person name="Dinh H."/>
            <person name="Doddapaneni H."/>
            <person name="English A."/>
            <person name="Firestine M."/>
            <person name="Gnanaolivu R."/>
            <person name="Gross S."/>
            <person name="Hernandez B."/>
            <person name="Javaid M."/>
            <person name="Jayaseelan J."/>
            <person name="Jones J."/>
            <person name="Khan Z."/>
            <person name="Kovar C."/>
            <person name="Kurapati P."/>
            <person name="Le B."/>
            <person name="Lee S."/>
            <person name="Li M."/>
            <person name="Mathew T."/>
            <person name="Narasimhan A."/>
            <person name="Ngo D."/>
            <person name="Nguyen L."/>
            <person name="Okwuonu G."/>
            <person name="Ongeri F."/>
            <person name="Osuji N."/>
            <person name="Pu L.-L."/>
            <person name="Puazo M."/>
            <person name="Quiroz J."/>
            <person name="Raj R."/>
            <person name="Rajbhandari K."/>
            <person name="Reid J.G."/>
            <person name="Santibanez J."/>
            <person name="Sexton D."/>
            <person name="Skinner E."/>
            <person name="Vee V."/>
            <person name="Weissenberger G."/>
            <person name="Wu Y."/>
            <person name="Xin Y."/>
            <person name="Han Y."/>
            <person name="Campbell C."/>
            <person name="Brown A."/>
            <person name="Sullivan B."/>
            <person name="Shelton J."/>
            <person name="Brown S."/>
            <person name="Dudchenko O."/>
            <person name="Machol I."/>
            <person name="Durand N."/>
            <person name="Shamim M."/>
            <person name="Lieberman A."/>
            <person name="Muzny D.M."/>
            <person name="Richards S."/>
            <person name="Yoder A."/>
            <person name="Worley K.C."/>
            <person name="Rogers J."/>
            <person name="Gibbs R.A."/>
        </authorList>
    </citation>
    <scope>NUCLEOTIDE SEQUENCE [LARGE SCALE GENOMIC DNA]</scope>
</reference>
<dbReference type="GO" id="GO:0005524">
    <property type="term" value="F:ATP binding"/>
    <property type="evidence" value="ECO:0007669"/>
    <property type="project" value="UniProtKB-KW"/>
</dbReference>
<evidence type="ECO:0000256" key="1">
    <source>
        <dbReference type="ARBA" id="ARBA00004173"/>
    </source>
</evidence>
<accession>A0A8C5V6B0</accession>
<dbReference type="Ensembl" id="ENSMICT00000017491.3">
    <property type="protein sequence ID" value="ENSMICP00000015932.3"/>
    <property type="gene ID" value="ENSMICG00000017491.3"/>
</dbReference>
<dbReference type="AlphaFoldDB" id="A0A8C5V6B0"/>
<keyword evidence="2" id="KW-0547">Nucleotide-binding</keyword>
<evidence type="ECO:0000256" key="4">
    <source>
        <dbReference type="ARBA" id="ARBA00022946"/>
    </source>
</evidence>
<feature type="domain" description="ATPase dynein-related AAA" evidence="8">
    <location>
        <begin position="103"/>
        <end position="259"/>
    </location>
</feature>
<dbReference type="EMBL" id="ABDC03017626">
    <property type="status" value="NOT_ANNOTATED_CDS"/>
    <property type="molecule type" value="Genomic_DNA"/>
</dbReference>
<dbReference type="FunFam" id="3.40.50.300:FF:000663">
    <property type="entry name" value="von Willebrand factor A domain containing 8"/>
    <property type="match status" value="1"/>
</dbReference>
<proteinExistence type="predicted"/>
<dbReference type="InterPro" id="IPR039891">
    <property type="entry name" value="VWA8"/>
</dbReference>
<dbReference type="SUPFAM" id="SSF52540">
    <property type="entry name" value="P-loop containing nucleoside triphosphate hydrolases"/>
    <property type="match status" value="3"/>
</dbReference>
<reference evidence="9" key="3">
    <citation type="submission" date="2025-09" db="UniProtKB">
        <authorList>
            <consortium name="Ensembl"/>
        </authorList>
    </citation>
    <scope>IDENTIFICATION</scope>
</reference>
<keyword evidence="4" id="KW-0809">Transit peptide</keyword>
<keyword evidence="5" id="KW-0496">Mitochondrion</keyword>
<evidence type="ECO:0000256" key="7">
    <source>
        <dbReference type="ARBA" id="ARBA00070377"/>
    </source>
</evidence>
<evidence type="ECO:0000313" key="10">
    <source>
        <dbReference type="Proteomes" id="UP000694394"/>
    </source>
</evidence>
<dbReference type="Pfam" id="PF07728">
    <property type="entry name" value="AAA_5"/>
    <property type="match status" value="3"/>
</dbReference>
<sequence>MQSRLLLLRASGDHGGAASRRVRLLLRQVLPGRPGGDRQRPEVRLLHAGADAGDTVNIGDVSYKLKTPKNPELVPQNYISDFLAQSVVQHLRWIMQKDLLGQDVFLIGPPGPLRRSIAMQYLELTKREVEYIALSRDTTETDLKQRREIRAGTAFYIDQCAVRAATEGRTLVLEGLEKAERNVLPVLNNLLENREMQLEDGRFLMSAERYDKLLQDHTKTELDAWKIVRVSENFRVIALGLPVPRYSGNPLDPPLRSRFQARDIYYLPFKDQIKLLYSVGANVSAEKVSQLLSFATTLCSQESSTLGLPDFPLDSLPDAVQILDSFPMMSIKHAIQWLYPYTILLGHEGKMAVEGVLKRFELQDSESSLLPKEIVRVERRTENHVSQAFVTIRIAEKEMTIKVPAGTRPLRQPCASDRFIQTLSHKQLQAEMMQSHMVKDICLIGGKGCGKTVIAKNFADTLGYNIEPIMLYQDMTARDLLQQRYTLPNGDTAWRSSPLVNAALDGKLVLLDGIHRVNAGTLAVLQRLIHDRELSLYDGSRLLREDRYMRLKEELQMSDEQLQKRSIFPIHPSFRIIALAEPPVIGSTTQQWLGPEFLTMFFFHYMKPLVKSEEIQVIKEMVPNIPQEALDKLLSFTHKLRETQDPTAQSLAASLSTRQLLRISRRLSQYPNESLHSAVTKACLSRFLPSLARIALEKNLADASIEISTNDNVEPELKDYKCEITSGSLRIGAVSAPIYNAHEKMKVPDVLFYDNIQHMIVMEDMLKDFLLGEHLLLLGVGKNKIVDRFLHLLNRPREYIQLHRDTTVQTLTLQPSVKDGLIVYEDSPLVKAVKLGHVLVVDEADKAPTNVTCILKTLVENGEMILADGRRIVANSTNVNGRENVVVIHPDFRMIVLANRPGFPFLGNDFFGTLGDYFSSQMLRQYGANVPEPILQKACACLWRINTFKNYKREFPTEGLSSVVRNGDCLSINTLHKIRYLCGSQKPTSVSWQERGENCDG</sequence>
<keyword evidence="3" id="KW-0067">ATP-binding</keyword>
<feature type="domain" description="ATPase dynein-related AAA" evidence="8">
    <location>
        <begin position="440"/>
        <end position="590"/>
    </location>
</feature>
<dbReference type="Gene3D" id="3.40.50.300">
    <property type="entry name" value="P-loop containing nucleotide triphosphate hydrolases"/>
    <property type="match status" value="3"/>
</dbReference>
<dbReference type="EMBL" id="ABDC03017629">
    <property type="status" value="NOT_ANNOTATED_CDS"/>
    <property type="molecule type" value="Genomic_DNA"/>
</dbReference>
<evidence type="ECO:0000256" key="6">
    <source>
        <dbReference type="ARBA" id="ARBA00055988"/>
    </source>
</evidence>
<dbReference type="GO" id="GO:0016887">
    <property type="term" value="F:ATP hydrolysis activity"/>
    <property type="evidence" value="ECO:0007669"/>
    <property type="project" value="InterPro"/>
</dbReference>
<keyword evidence="10" id="KW-1185">Reference proteome</keyword>
<dbReference type="GO" id="GO:0005739">
    <property type="term" value="C:mitochondrion"/>
    <property type="evidence" value="ECO:0007669"/>
    <property type="project" value="UniProtKB-SubCell"/>
</dbReference>
<evidence type="ECO:0000256" key="3">
    <source>
        <dbReference type="ARBA" id="ARBA00022840"/>
    </source>
</evidence>
<evidence type="ECO:0000259" key="8">
    <source>
        <dbReference type="Pfam" id="PF07728"/>
    </source>
</evidence>
<dbReference type="EMBL" id="ABDC03017628">
    <property type="status" value="NOT_ANNOTATED_CDS"/>
    <property type="molecule type" value="Genomic_DNA"/>
</dbReference>
<comment type="function">
    <text evidence="6">Exhibits ATPase activity in vitro.</text>
</comment>
<dbReference type="Proteomes" id="UP000694394">
    <property type="component" value="Chromosome 13"/>
</dbReference>
<feature type="domain" description="ATPase dynein-related AAA" evidence="8">
    <location>
        <begin position="779"/>
        <end position="902"/>
    </location>
</feature>
<dbReference type="GeneTree" id="ENSGT00390000006601"/>
<evidence type="ECO:0000256" key="5">
    <source>
        <dbReference type="ARBA" id="ARBA00023128"/>
    </source>
</evidence>
<gene>
    <name evidence="9" type="primary">VWA8</name>
</gene>
<evidence type="ECO:0000313" key="9">
    <source>
        <dbReference type="Ensembl" id="ENSMICP00000015932.3"/>
    </source>
</evidence>
<name>A0A8C5V6B0_MICMU</name>
<reference evidence="9" key="2">
    <citation type="submission" date="2025-08" db="UniProtKB">
        <authorList>
            <consortium name="Ensembl"/>
        </authorList>
    </citation>
    <scope>IDENTIFICATION</scope>
</reference>
<dbReference type="InterPro" id="IPR011704">
    <property type="entry name" value="ATPase_dyneun-rel_AAA"/>
</dbReference>
<organism evidence="9 10">
    <name type="scientific">Microcebus murinus</name>
    <name type="common">Gray mouse lemur</name>
    <name type="synonym">Lemur murinus</name>
    <dbReference type="NCBI Taxonomy" id="30608"/>
    <lineage>
        <taxon>Eukaryota</taxon>
        <taxon>Metazoa</taxon>
        <taxon>Chordata</taxon>
        <taxon>Craniata</taxon>
        <taxon>Vertebrata</taxon>
        <taxon>Euteleostomi</taxon>
        <taxon>Mammalia</taxon>
        <taxon>Eutheria</taxon>
        <taxon>Euarchontoglires</taxon>
        <taxon>Primates</taxon>
        <taxon>Strepsirrhini</taxon>
        <taxon>Lemuriformes</taxon>
        <taxon>Cheirogaleidae</taxon>
        <taxon>Microcebus</taxon>
    </lineage>
</organism>
<dbReference type="PANTHER" id="PTHR21610:SF9">
    <property type="entry name" value="VON WILLEBRAND FACTOR A DOMAIN-CONTAINING PROTEIN 8"/>
    <property type="match status" value="1"/>
</dbReference>
<dbReference type="PANTHER" id="PTHR21610">
    <property type="entry name" value="VON WILLEBRAND FACTOR A DOMAIN-CONTAINING PROTEIN 8"/>
    <property type="match status" value="1"/>
</dbReference>
<dbReference type="FunFam" id="3.40.50.300:FF:000587">
    <property type="entry name" value="von Willebrand factor A domain containing 8"/>
    <property type="match status" value="1"/>
</dbReference>
<evidence type="ECO:0000256" key="2">
    <source>
        <dbReference type="ARBA" id="ARBA00022741"/>
    </source>
</evidence>
<comment type="subcellular location">
    <subcellularLocation>
        <location evidence="1">Mitochondrion</location>
    </subcellularLocation>
</comment>